<dbReference type="InterPro" id="IPR005545">
    <property type="entry name" value="YCII"/>
</dbReference>
<comment type="similarity">
    <text evidence="1">Belongs to the YciI family.</text>
</comment>
<dbReference type="AlphaFoldDB" id="A0A853DL61"/>
<sequence length="96" mass="10819">MYAVSFYEPDPDAGQEHFARLVEAYPRHRAYLDAFAETGDVVMIGTFGDAANEGSMAIFRTREAAERFIAGDPFVMEGLVKRARVLDWDPLVFAER</sequence>
<organism evidence="3 4">
    <name type="scientific">Leifsonia naganoensis</name>
    <dbReference type="NCBI Taxonomy" id="150025"/>
    <lineage>
        <taxon>Bacteria</taxon>
        <taxon>Bacillati</taxon>
        <taxon>Actinomycetota</taxon>
        <taxon>Actinomycetes</taxon>
        <taxon>Micrococcales</taxon>
        <taxon>Microbacteriaceae</taxon>
        <taxon>Leifsonia</taxon>
    </lineage>
</organism>
<proteinExistence type="inferred from homology"/>
<dbReference type="Pfam" id="PF03795">
    <property type="entry name" value="YCII"/>
    <property type="match status" value="1"/>
</dbReference>
<dbReference type="RefSeq" id="WP_179699422.1">
    <property type="nucleotide sequence ID" value="NZ_BAAAHA010000002.1"/>
</dbReference>
<comment type="caution">
    <text evidence="3">The sequence shown here is derived from an EMBL/GenBank/DDBJ whole genome shotgun (WGS) entry which is preliminary data.</text>
</comment>
<evidence type="ECO:0000313" key="3">
    <source>
        <dbReference type="EMBL" id="NYK08323.1"/>
    </source>
</evidence>
<protein>
    <recommendedName>
        <fullName evidence="2">YCII-related domain-containing protein</fullName>
    </recommendedName>
</protein>
<dbReference type="EMBL" id="JACCHJ010000001">
    <property type="protein sequence ID" value="NYK08323.1"/>
    <property type="molecule type" value="Genomic_DNA"/>
</dbReference>
<evidence type="ECO:0000256" key="1">
    <source>
        <dbReference type="ARBA" id="ARBA00007689"/>
    </source>
</evidence>
<feature type="domain" description="YCII-related" evidence="2">
    <location>
        <begin position="19"/>
        <end position="88"/>
    </location>
</feature>
<accession>A0A853DL61</accession>
<dbReference type="SUPFAM" id="SSF54909">
    <property type="entry name" value="Dimeric alpha+beta barrel"/>
    <property type="match status" value="1"/>
</dbReference>
<keyword evidence="4" id="KW-1185">Reference proteome</keyword>
<dbReference type="Gene3D" id="3.30.70.1060">
    <property type="entry name" value="Dimeric alpha+beta barrel"/>
    <property type="match status" value="1"/>
</dbReference>
<evidence type="ECO:0000313" key="4">
    <source>
        <dbReference type="Proteomes" id="UP000521075"/>
    </source>
</evidence>
<name>A0A853DL61_9MICO</name>
<gene>
    <name evidence="3" type="ORF">HNR14_000204</name>
</gene>
<dbReference type="InterPro" id="IPR011008">
    <property type="entry name" value="Dimeric_a/b-barrel"/>
</dbReference>
<dbReference type="Proteomes" id="UP000521075">
    <property type="component" value="Unassembled WGS sequence"/>
</dbReference>
<evidence type="ECO:0000259" key="2">
    <source>
        <dbReference type="Pfam" id="PF03795"/>
    </source>
</evidence>
<reference evidence="3 4" key="1">
    <citation type="submission" date="2020-07" db="EMBL/GenBank/DDBJ databases">
        <title>Sequencing the genomes of 1000 actinobacteria strains.</title>
        <authorList>
            <person name="Klenk H.-P."/>
        </authorList>
    </citation>
    <scope>NUCLEOTIDE SEQUENCE [LARGE SCALE GENOMIC DNA]</scope>
    <source>
        <strain evidence="3 4">DSM 15166</strain>
    </source>
</reference>